<feature type="transmembrane region" description="Helical" evidence="6">
    <location>
        <begin position="279"/>
        <end position="299"/>
    </location>
</feature>
<keyword evidence="3 6" id="KW-0812">Transmembrane</keyword>
<name>A0ABX2IR02_9RHOB</name>
<dbReference type="PANTHER" id="PTHR43370:SF1">
    <property type="entry name" value="GUANOSINE ABC TRANSPORTER PERMEASE PROTEIN NUPQ"/>
    <property type="match status" value="1"/>
</dbReference>
<proteinExistence type="predicted"/>
<dbReference type="EMBL" id="JABUFE010000003">
    <property type="protein sequence ID" value="NSX54446.1"/>
    <property type="molecule type" value="Genomic_DNA"/>
</dbReference>
<feature type="transmembrane region" description="Helical" evidence="6">
    <location>
        <begin position="196"/>
        <end position="220"/>
    </location>
</feature>
<feature type="transmembrane region" description="Helical" evidence="6">
    <location>
        <begin position="47"/>
        <end position="80"/>
    </location>
</feature>
<dbReference type="CDD" id="cd06580">
    <property type="entry name" value="TM_PBP1_transp_TpRbsC_like"/>
    <property type="match status" value="1"/>
</dbReference>
<feature type="transmembrane region" description="Helical" evidence="6">
    <location>
        <begin position="129"/>
        <end position="147"/>
    </location>
</feature>
<keyword evidence="8" id="KW-1185">Reference proteome</keyword>
<comment type="caution">
    <text evidence="7">The sequence shown here is derived from an EMBL/GenBank/DDBJ whole genome shotgun (WGS) entry which is preliminary data.</text>
</comment>
<feature type="transmembrane region" description="Helical" evidence="6">
    <location>
        <begin position="159"/>
        <end position="176"/>
    </location>
</feature>
<feature type="transmembrane region" description="Helical" evidence="6">
    <location>
        <begin position="306"/>
        <end position="326"/>
    </location>
</feature>
<feature type="transmembrane region" description="Helical" evidence="6">
    <location>
        <begin position="338"/>
        <end position="356"/>
    </location>
</feature>
<comment type="subcellular location">
    <subcellularLocation>
        <location evidence="1">Cell membrane</location>
        <topology evidence="1">Multi-pass membrane protein</topology>
    </subcellularLocation>
</comment>
<protein>
    <submittedName>
        <fullName evidence="7">ABC transporter permease</fullName>
    </submittedName>
</protein>
<evidence type="ECO:0000256" key="4">
    <source>
        <dbReference type="ARBA" id="ARBA00022989"/>
    </source>
</evidence>
<dbReference type="RefSeq" id="WP_174136496.1">
    <property type="nucleotide sequence ID" value="NZ_JABUFE010000003.1"/>
</dbReference>
<organism evidence="7 8">
    <name type="scientific">Parasulfitobacter algicola</name>
    <dbReference type="NCBI Taxonomy" id="2614809"/>
    <lineage>
        <taxon>Bacteria</taxon>
        <taxon>Pseudomonadati</taxon>
        <taxon>Pseudomonadota</taxon>
        <taxon>Alphaproteobacteria</taxon>
        <taxon>Rhodobacterales</taxon>
        <taxon>Roseobacteraceae</taxon>
        <taxon>Parasulfitobacter</taxon>
    </lineage>
</organism>
<sequence>MDIFITILQILDSTLRLATPLLLACLAGLFSERAGIFDIGLEGKMLAAAFMSAAIAFVTGSAWIGLAAGIGASLVFSLIHGLASITFRGNQLISGVALNMLALGLTVLIAQGWFSQAGRTPTLIGDARFTSLTLPFAETLSVIPILGPIYKELISGHSILVYIAFLMVPVTWWVLYRTRFGLRLRAVGENPAAVDTAGISVIWLRYAAVMICGVLCGIAGTYLSTSIQAGFTDNMTANRGYIALAALIFAKWRPWYALGACLLFGFFFAIDNRFQNISLYAWLAIALLILIAALLFFAARKSRLDMFVLGTLGTISAAIAILIWTTNGLAGSVVIPGQLMQSLPYVLTVVILAGFVGKATPPKAGGEPYIKER</sequence>
<evidence type="ECO:0000256" key="2">
    <source>
        <dbReference type="ARBA" id="ARBA00022475"/>
    </source>
</evidence>
<evidence type="ECO:0000313" key="8">
    <source>
        <dbReference type="Proteomes" id="UP000777935"/>
    </source>
</evidence>
<accession>A0ABX2IR02</accession>
<evidence type="ECO:0000256" key="1">
    <source>
        <dbReference type="ARBA" id="ARBA00004651"/>
    </source>
</evidence>
<gene>
    <name evidence="7" type="ORF">HRQ87_06485</name>
</gene>
<evidence type="ECO:0000256" key="3">
    <source>
        <dbReference type="ARBA" id="ARBA00022692"/>
    </source>
</evidence>
<dbReference type="InterPro" id="IPR001851">
    <property type="entry name" value="ABC_transp_permease"/>
</dbReference>
<reference evidence="7 8" key="1">
    <citation type="submission" date="2020-06" db="EMBL/GenBank/DDBJ databases">
        <title>Sulfitobacter algicola sp. nov., isolated from green algae.</title>
        <authorList>
            <person name="Wang C."/>
        </authorList>
    </citation>
    <scope>NUCLEOTIDE SEQUENCE [LARGE SCALE GENOMIC DNA]</scope>
    <source>
        <strain evidence="7 8">1151</strain>
    </source>
</reference>
<dbReference type="PANTHER" id="PTHR43370">
    <property type="entry name" value="SUGAR ABC TRANSPORTER INTEGRAL MEMBRANE PROTEIN-RELATED"/>
    <property type="match status" value="1"/>
</dbReference>
<dbReference type="Proteomes" id="UP000777935">
    <property type="component" value="Unassembled WGS sequence"/>
</dbReference>
<keyword evidence="4 6" id="KW-1133">Transmembrane helix</keyword>
<evidence type="ECO:0000256" key="5">
    <source>
        <dbReference type="ARBA" id="ARBA00023136"/>
    </source>
</evidence>
<feature type="transmembrane region" description="Helical" evidence="6">
    <location>
        <begin position="241"/>
        <end position="267"/>
    </location>
</feature>
<evidence type="ECO:0000313" key="7">
    <source>
        <dbReference type="EMBL" id="NSX54446.1"/>
    </source>
</evidence>
<feature type="transmembrane region" description="Helical" evidence="6">
    <location>
        <begin position="92"/>
        <end position="114"/>
    </location>
</feature>
<evidence type="ECO:0000256" key="6">
    <source>
        <dbReference type="SAM" id="Phobius"/>
    </source>
</evidence>
<dbReference type="Pfam" id="PF02653">
    <property type="entry name" value="BPD_transp_2"/>
    <property type="match status" value="1"/>
</dbReference>
<keyword evidence="5 6" id="KW-0472">Membrane</keyword>
<keyword evidence="2" id="KW-1003">Cell membrane</keyword>